<gene>
    <name evidence="1" type="ORF">THAOC_24777</name>
</gene>
<dbReference type="EMBL" id="AGNL01033916">
    <property type="protein sequence ID" value="EJK55490.1"/>
    <property type="molecule type" value="Genomic_DNA"/>
</dbReference>
<accession>K0RQW1</accession>
<name>K0RQW1_THAOC</name>
<evidence type="ECO:0000313" key="2">
    <source>
        <dbReference type="Proteomes" id="UP000266841"/>
    </source>
</evidence>
<comment type="caution">
    <text evidence="1">The sequence shown here is derived from an EMBL/GenBank/DDBJ whole genome shotgun (WGS) entry which is preliminary data.</text>
</comment>
<evidence type="ECO:0000313" key="1">
    <source>
        <dbReference type="EMBL" id="EJK55490.1"/>
    </source>
</evidence>
<proteinExistence type="predicted"/>
<protein>
    <submittedName>
        <fullName evidence="1">Uncharacterized protein</fullName>
    </submittedName>
</protein>
<dbReference type="AlphaFoldDB" id="K0RQW1"/>
<reference evidence="1 2" key="1">
    <citation type="journal article" date="2012" name="Genome Biol.">
        <title>Genome and low-iron response of an oceanic diatom adapted to chronic iron limitation.</title>
        <authorList>
            <person name="Lommer M."/>
            <person name="Specht M."/>
            <person name="Roy A.S."/>
            <person name="Kraemer L."/>
            <person name="Andreson R."/>
            <person name="Gutowska M.A."/>
            <person name="Wolf J."/>
            <person name="Bergner S.V."/>
            <person name="Schilhabel M.B."/>
            <person name="Klostermeier U.C."/>
            <person name="Beiko R.G."/>
            <person name="Rosenstiel P."/>
            <person name="Hippler M."/>
            <person name="Laroche J."/>
        </authorList>
    </citation>
    <scope>NUCLEOTIDE SEQUENCE [LARGE SCALE GENOMIC DNA]</scope>
    <source>
        <strain evidence="1 2">CCMP1005</strain>
    </source>
</reference>
<keyword evidence="2" id="KW-1185">Reference proteome</keyword>
<sequence length="100" mass="11358">MMELFEKYTGLEMTADNIRAAFDAGVIVSKATLEARAKQKEEEAKAALQQTCIKGVFAREKQRKRLDKVANTTARTNEISHLLDKYNSARHAMQKARDRT</sequence>
<dbReference type="Proteomes" id="UP000266841">
    <property type="component" value="Unassembled WGS sequence"/>
</dbReference>
<organism evidence="1 2">
    <name type="scientific">Thalassiosira oceanica</name>
    <name type="common">Marine diatom</name>
    <dbReference type="NCBI Taxonomy" id="159749"/>
    <lineage>
        <taxon>Eukaryota</taxon>
        <taxon>Sar</taxon>
        <taxon>Stramenopiles</taxon>
        <taxon>Ochrophyta</taxon>
        <taxon>Bacillariophyta</taxon>
        <taxon>Coscinodiscophyceae</taxon>
        <taxon>Thalassiosirophycidae</taxon>
        <taxon>Thalassiosirales</taxon>
        <taxon>Thalassiosiraceae</taxon>
        <taxon>Thalassiosira</taxon>
    </lineage>
</organism>